<name>A0A2T5JCX9_9SPHI</name>
<evidence type="ECO:0000313" key="3">
    <source>
        <dbReference type="EMBL" id="PTQ99613.1"/>
    </source>
</evidence>
<dbReference type="AlphaFoldDB" id="A0A2T5JCX9"/>
<feature type="domain" description="Peptidase M28" evidence="2">
    <location>
        <begin position="286"/>
        <end position="503"/>
    </location>
</feature>
<dbReference type="GO" id="GO:0006508">
    <property type="term" value="P:proteolysis"/>
    <property type="evidence" value="ECO:0007669"/>
    <property type="project" value="InterPro"/>
</dbReference>
<gene>
    <name evidence="3" type="ORF">C8P68_102440</name>
</gene>
<dbReference type="InterPro" id="IPR018247">
    <property type="entry name" value="EF_Hand_1_Ca_BS"/>
</dbReference>
<comment type="caution">
    <text evidence="3">The sequence shown here is derived from an EMBL/GenBank/DDBJ whole genome shotgun (WGS) entry which is preliminary data.</text>
</comment>
<dbReference type="Gene3D" id="3.40.630.10">
    <property type="entry name" value="Zn peptidases"/>
    <property type="match status" value="2"/>
</dbReference>
<proteinExistence type="predicted"/>
<dbReference type="OrthoDB" id="9764939at2"/>
<accession>A0A2T5JCX9</accession>
<dbReference type="InterPro" id="IPR007484">
    <property type="entry name" value="Peptidase_M28"/>
</dbReference>
<dbReference type="Pfam" id="PF04389">
    <property type="entry name" value="Peptidase_M28"/>
    <property type="match status" value="1"/>
</dbReference>
<evidence type="ECO:0000256" key="1">
    <source>
        <dbReference type="SAM" id="SignalP"/>
    </source>
</evidence>
<evidence type="ECO:0000259" key="2">
    <source>
        <dbReference type="Pfam" id="PF04389"/>
    </source>
</evidence>
<protein>
    <submittedName>
        <fullName evidence="3">Peptidase M28-like protein</fullName>
    </submittedName>
</protein>
<dbReference type="RefSeq" id="WP_107827535.1">
    <property type="nucleotide sequence ID" value="NZ_CP160205.1"/>
</dbReference>
<dbReference type="PROSITE" id="PS51257">
    <property type="entry name" value="PROKAR_LIPOPROTEIN"/>
    <property type="match status" value="1"/>
</dbReference>
<feature type="chain" id="PRO_5015766528" evidence="1">
    <location>
        <begin position="20"/>
        <end position="527"/>
    </location>
</feature>
<dbReference type="Proteomes" id="UP000244168">
    <property type="component" value="Unassembled WGS sequence"/>
</dbReference>
<sequence>MKKIALLTVVVAVAASACAQQPDVLAKKYAGYITPQNAKAHLTILAADDMEGRETGKPGAEKAARYLAGEYKALGLLPANKGSYFLDVALEETSLRADKFMVNGASLIYGKDYYAQGWADPKKLNESSIVFVGYGSPAEMTADVTGKIVLLIGEERPGTVIPQTTSARRRGVIMSEARQAIMQHLIAKNPALILQVSNATAANAARFATPRVSMSLKKENTEVVPVPPVNFFITPAVANQLLKNTGKTYEALKSAIEEGKPQTQVVKVPVVADFGTIHKDINAEDIVSYIPGSDPKLKDEVLVFSAHYDHIGLNADGPDKVNNGADDDGSGSVGILEIARAFMQAKKEGHGPKRTILFLGNVGEEKGLLGSEYYAEHPVFPLANTITDLNIDMIGRVGEEYLNSPDSANFVYPIGSAMLSSTLRKVLENANNTYTHLKLDYKYDDPKDPNRFYYRSDHYNFAKHGVPIIFFFNGVHADYHKPSDEVSKINFPLLAKRAQLVFYIGWDLANRAERPVVDVKSPMASDR</sequence>
<organism evidence="3 4">
    <name type="scientific">Mucilaginibacter yixingensis</name>
    <dbReference type="NCBI Taxonomy" id="1295612"/>
    <lineage>
        <taxon>Bacteria</taxon>
        <taxon>Pseudomonadati</taxon>
        <taxon>Bacteroidota</taxon>
        <taxon>Sphingobacteriia</taxon>
        <taxon>Sphingobacteriales</taxon>
        <taxon>Sphingobacteriaceae</taxon>
        <taxon>Mucilaginibacter</taxon>
    </lineage>
</organism>
<dbReference type="EMBL" id="QAOQ01000002">
    <property type="protein sequence ID" value="PTQ99613.1"/>
    <property type="molecule type" value="Genomic_DNA"/>
</dbReference>
<dbReference type="InterPro" id="IPR045175">
    <property type="entry name" value="M28_fam"/>
</dbReference>
<dbReference type="PANTHER" id="PTHR12147:SF26">
    <property type="entry name" value="PEPTIDASE M28 DOMAIN-CONTAINING PROTEIN"/>
    <property type="match status" value="1"/>
</dbReference>
<dbReference type="GO" id="GO:0008235">
    <property type="term" value="F:metalloexopeptidase activity"/>
    <property type="evidence" value="ECO:0007669"/>
    <property type="project" value="InterPro"/>
</dbReference>
<evidence type="ECO:0000313" key="4">
    <source>
        <dbReference type="Proteomes" id="UP000244168"/>
    </source>
</evidence>
<keyword evidence="1" id="KW-0732">Signal</keyword>
<reference evidence="3 4" key="1">
    <citation type="submission" date="2018-04" db="EMBL/GenBank/DDBJ databases">
        <title>Genomic Encyclopedia of Archaeal and Bacterial Type Strains, Phase II (KMG-II): from individual species to whole genera.</title>
        <authorList>
            <person name="Goeker M."/>
        </authorList>
    </citation>
    <scope>NUCLEOTIDE SEQUENCE [LARGE SCALE GENOMIC DNA]</scope>
    <source>
        <strain evidence="3 4">DSM 26809</strain>
    </source>
</reference>
<dbReference type="SUPFAM" id="SSF53187">
    <property type="entry name" value="Zn-dependent exopeptidases"/>
    <property type="match status" value="1"/>
</dbReference>
<feature type="signal peptide" evidence="1">
    <location>
        <begin position="1"/>
        <end position="19"/>
    </location>
</feature>
<dbReference type="PANTHER" id="PTHR12147">
    <property type="entry name" value="METALLOPEPTIDASE M28 FAMILY MEMBER"/>
    <property type="match status" value="1"/>
</dbReference>
<dbReference type="PROSITE" id="PS00018">
    <property type="entry name" value="EF_HAND_1"/>
    <property type="match status" value="1"/>
</dbReference>
<keyword evidence="4" id="KW-1185">Reference proteome</keyword>